<evidence type="ECO:0000256" key="4">
    <source>
        <dbReference type="SAM" id="Coils"/>
    </source>
</evidence>
<dbReference type="PANTHER" id="PTHR23359">
    <property type="entry name" value="NUCLEOTIDE KINASE"/>
    <property type="match status" value="1"/>
</dbReference>
<dbReference type="InterPro" id="IPR047499">
    <property type="entry name" value="DD_AK7"/>
</dbReference>
<dbReference type="CDD" id="cd01428">
    <property type="entry name" value="ADK"/>
    <property type="match status" value="1"/>
</dbReference>
<dbReference type="InterPro" id="IPR000850">
    <property type="entry name" value="Adenylat/UMP-CMP_kin"/>
</dbReference>
<protein>
    <recommendedName>
        <fullName evidence="8">Adenylate kinase</fullName>
    </recommendedName>
</protein>
<dbReference type="Pfam" id="PF00406">
    <property type="entry name" value="ADK"/>
    <property type="match status" value="1"/>
</dbReference>
<dbReference type="SUPFAM" id="SSF52540">
    <property type="entry name" value="P-loop containing nucleoside triphosphate hydrolases"/>
    <property type="match status" value="1"/>
</dbReference>
<keyword evidence="4" id="KW-0175">Coiled coil</keyword>
<gene>
    <name evidence="6" type="ORF">BATDEDRAFT_91008</name>
</gene>
<dbReference type="GO" id="GO:0004017">
    <property type="term" value="F:AMP kinase activity"/>
    <property type="evidence" value="ECO:0000318"/>
    <property type="project" value="GO_Central"/>
</dbReference>
<dbReference type="AlphaFoldDB" id="F4P981"/>
<name>F4P981_BATDJ</name>
<dbReference type="InterPro" id="IPR027417">
    <property type="entry name" value="P-loop_NTPase"/>
</dbReference>
<evidence type="ECO:0000256" key="5">
    <source>
        <dbReference type="SAM" id="MobiDB-lite"/>
    </source>
</evidence>
<keyword evidence="1" id="KW-0808">Transferase</keyword>
<dbReference type="OrthoDB" id="10262413at2759"/>
<dbReference type="RefSeq" id="XP_006681212.1">
    <property type="nucleotide sequence ID" value="XM_006681149.1"/>
</dbReference>
<dbReference type="Proteomes" id="UP000007241">
    <property type="component" value="Unassembled WGS sequence"/>
</dbReference>
<evidence type="ECO:0000256" key="3">
    <source>
        <dbReference type="ARBA" id="ARBA00022777"/>
    </source>
</evidence>
<dbReference type="STRING" id="684364.F4P981"/>
<dbReference type="Gene3D" id="3.40.50.720">
    <property type="entry name" value="NAD(P)-binding Rossmann-like Domain"/>
    <property type="match status" value="1"/>
</dbReference>
<dbReference type="Gene3D" id="3.40.50.300">
    <property type="entry name" value="P-loop containing nucleotide triphosphate hydrolases"/>
    <property type="match status" value="1"/>
</dbReference>
<feature type="coiled-coil region" evidence="4">
    <location>
        <begin position="645"/>
        <end position="672"/>
    </location>
</feature>
<feature type="region of interest" description="Disordered" evidence="5">
    <location>
        <begin position="29"/>
        <end position="65"/>
    </location>
</feature>
<reference evidence="6 7" key="1">
    <citation type="submission" date="2009-12" db="EMBL/GenBank/DDBJ databases">
        <title>The draft genome of Batrachochytrium dendrobatidis.</title>
        <authorList>
            <consortium name="US DOE Joint Genome Institute (JGI-PGF)"/>
            <person name="Kuo A."/>
            <person name="Salamov A."/>
            <person name="Schmutz J."/>
            <person name="Lucas S."/>
            <person name="Pitluck S."/>
            <person name="Rosenblum E."/>
            <person name="Stajich J."/>
            <person name="Eisen M."/>
            <person name="Grigoriev I.V."/>
        </authorList>
    </citation>
    <scope>NUCLEOTIDE SEQUENCE [LARGE SCALE GENOMIC DNA]</scope>
    <source>
        <strain evidence="7">JAM81 / FGSC 10211</strain>
    </source>
</reference>
<dbReference type="InterPro" id="IPR036291">
    <property type="entry name" value="NAD(P)-bd_dom_sf"/>
</dbReference>
<dbReference type="InterPro" id="IPR007858">
    <property type="entry name" value="Dpy-30_motif"/>
</dbReference>
<dbReference type="GO" id="GO:0004550">
    <property type="term" value="F:nucleoside diphosphate kinase activity"/>
    <property type="evidence" value="ECO:0000318"/>
    <property type="project" value="GO_Central"/>
</dbReference>
<evidence type="ECO:0000256" key="1">
    <source>
        <dbReference type="ARBA" id="ARBA00022679"/>
    </source>
</evidence>
<dbReference type="Pfam" id="PF05186">
    <property type="entry name" value="Dpy-30"/>
    <property type="match status" value="1"/>
</dbReference>
<evidence type="ECO:0000256" key="2">
    <source>
        <dbReference type="ARBA" id="ARBA00022741"/>
    </source>
</evidence>
<dbReference type="EMBL" id="GL882889">
    <property type="protein sequence ID" value="EGF78133.1"/>
    <property type="molecule type" value="Genomic_DNA"/>
</dbReference>
<dbReference type="PRINTS" id="PR00094">
    <property type="entry name" value="ADENYLTKNASE"/>
</dbReference>
<dbReference type="Gene3D" id="1.20.890.10">
    <property type="entry name" value="cAMP-dependent protein kinase regulatory subunit, dimerization-anchoring domain"/>
    <property type="match status" value="1"/>
</dbReference>
<keyword evidence="7" id="KW-1185">Reference proteome</keyword>
<accession>F4P981</accession>
<dbReference type="InParanoid" id="F4P981"/>
<dbReference type="SUPFAM" id="SSF51735">
    <property type="entry name" value="NAD(P)-binding Rossmann-fold domains"/>
    <property type="match status" value="1"/>
</dbReference>
<sequence>MVKVFISNVDTPLGHNLSRLLANTVIGSRREDENEEEEEDAQTTAVAAGKNPASENLDASLEGFDKTKPDDKLVKETYLIVGTMQRKPDLSEVLNNPQLALSALSCPGKMIESGDKKKDAARREAIEKMSMLGQKPKWVKDIVNNTARDQLLQTLLASDVIIYDMTSNLDETAWAIEALSEKADTFDKPKTFIAVSSIMTWARTKVESDDGDGSIAEDEFRRRKAHPNWKNHLALEKNIIKYGKKTNLKTYVVAAGLIYHAGDSIFHSLFKAAWHNEPELHCYGDGSNHIPTVHLDDLISIIVELIETAPENKYLVAVDESKNTLYEIIKAISEFLGTGAVKKLAKEDAFLDKSLSQADYDMLTVDLKLDPSHTKEMSVEWKYESGFVEAISMIVQEFKDARGMWPLKAVIHGPPASGKTTLTQKIANHYKIHSVEVDQVVQEAMNRLERRVAGELNEEDQEDDIDAGKELLNEIKEATKNNNGKCPTSHVINFVKEYLRSMKCRNQGYILDGFPTTTEEAKILFEASDEDSKDDKTLLTDDPVFPEFVFSLEASDAFLKQRIMKLPEASISGTRNSEEALTKRLEEYRKVNTDETTVLNYFDEQEVHPTIIDVEKMELNETIEMITKVMGGARNYGPSVEEISAERFQMEAAKAKSEALAAEERSAREKEESERHAKAKLEWNMRLEEVRKQEKEVLEAQSLPLRNYLMKYIMPTLTAGLIEIAKIRPDDPVDSLAEFLFKHNPGNTV</sequence>
<proteinExistence type="predicted"/>
<keyword evidence="3" id="KW-0418">Kinase</keyword>
<dbReference type="CDD" id="cd22967">
    <property type="entry name" value="DD_AK7"/>
    <property type="match status" value="1"/>
</dbReference>
<organism evidence="6 7">
    <name type="scientific">Batrachochytrium dendrobatidis (strain JAM81 / FGSC 10211)</name>
    <name type="common">Frog chytrid fungus</name>
    <dbReference type="NCBI Taxonomy" id="684364"/>
    <lineage>
        <taxon>Eukaryota</taxon>
        <taxon>Fungi</taxon>
        <taxon>Fungi incertae sedis</taxon>
        <taxon>Chytridiomycota</taxon>
        <taxon>Chytridiomycota incertae sedis</taxon>
        <taxon>Chytridiomycetes</taxon>
        <taxon>Rhizophydiales</taxon>
        <taxon>Rhizophydiales incertae sedis</taxon>
        <taxon>Batrachochytrium</taxon>
    </lineage>
</organism>
<keyword evidence="2" id="KW-0547">Nucleotide-binding</keyword>
<dbReference type="GeneID" id="18244106"/>
<evidence type="ECO:0000313" key="7">
    <source>
        <dbReference type="Proteomes" id="UP000007241"/>
    </source>
</evidence>
<evidence type="ECO:0008006" key="8">
    <source>
        <dbReference type="Google" id="ProtNLM"/>
    </source>
</evidence>
<dbReference type="GO" id="GO:0005737">
    <property type="term" value="C:cytoplasm"/>
    <property type="evidence" value="ECO:0000318"/>
    <property type="project" value="GO_Central"/>
</dbReference>
<dbReference type="GO" id="GO:0005524">
    <property type="term" value="F:ATP binding"/>
    <property type="evidence" value="ECO:0007669"/>
    <property type="project" value="InterPro"/>
</dbReference>
<evidence type="ECO:0000313" key="6">
    <source>
        <dbReference type="EMBL" id="EGF78133.1"/>
    </source>
</evidence>
<dbReference type="HOGENOM" id="CLU_015567_1_0_1"/>
<dbReference type="OMA" id="GHVEDDF"/>